<name>A0A3L6QSE5_PANMI</name>
<dbReference type="EMBL" id="PQIB02000011">
    <property type="protein sequence ID" value="RLM86740.1"/>
    <property type="molecule type" value="Genomic_DNA"/>
</dbReference>
<proteinExistence type="predicted"/>
<comment type="caution">
    <text evidence="2">The sequence shown here is derived from an EMBL/GenBank/DDBJ whole genome shotgun (WGS) entry which is preliminary data.</text>
</comment>
<protein>
    <submittedName>
        <fullName evidence="2">Uncharacterized protein</fullName>
    </submittedName>
</protein>
<evidence type="ECO:0000313" key="3">
    <source>
        <dbReference type="Proteomes" id="UP000275267"/>
    </source>
</evidence>
<reference evidence="3" key="1">
    <citation type="journal article" date="2019" name="Nat. Commun.">
        <title>The genome of broomcorn millet.</title>
        <authorList>
            <person name="Zou C."/>
            <person name="Miki D."/>
            <person name="Li D."/>
            <person name="Tang Q."/>
            <person name="Xiao L."/>
            <person name="Rajput S."/>
            <person name="Deng P."/>
            <person name="Jia W."/>
            <person name="Huang R."/>
            <person name="Zhang M."/>
            <person name="Sun Y."/>
            <person name="Hu J."/>
            <person name="Fu X."/>
            <person name="Schnable P.S."/>
            <person name="Li F."/>
            <person name="Zhang H."/>
            <person name="Feng B."/>
            <person name="Zhu X."/>
            <person name="Liu R."/>
            <person name="Schnable J.C."/>
            <person name="Zhu J.-K."/>
            <person name="Zhang H."/>
        </authorList>
    </citation>
    <scope>NUCLEOTIDE SEQUENCE [LARGE SCALE GENOMIC DNA]</scope>
</reference>
<gene>
    <name evidence="2" type="ORF">C2845_PM04G23200</name>
</gene>
<accession>A0A3L6QSE5</accession>
<dbReference type="AlphaFoldDB" id="A0A3L6QSE5"/>
<keyword evidence="3" id="KW-1185">Reference proteome</keyword>
<sequence length="111" mass="11902">MTMVFRNAFSTSAETPLLSKQMAYSMTAASQGNVILPSSPPKPNSSRDICRSSAKTAVPRHGNGTSNRAPSAVYTAQWPLLATEVQHSSASFCQVRRFLPSAAILCHFLAS</sequence>
<evidence type="ECO:0000313" key="2">
    <source>
        <dbReference type="EMBL" id="RLM86740.1"/>
    </source>
</evidence>
<evidence type="ECO:0000256" key="1">
    <source>
        <dbReference type="SAM" id="MobiDB-lite"/>
    </source>
</evidence>
<dbReference type="OrthoDB" id="680168at2759"/>
<organism evidence="2 3">
    <name type="scientific">Panicum miliaceum</name>
    <name type="common">Proso millet</name>
    <name type="synonym">Broomcorn millet</name>
    <dbReference type="NCBI Taxonomy" id="4540"/>
    <lineage>
        <taxon>Eukaryota</taxon>
        <taxon>Viridiplantae</taxon>
        <taxon>Streptophyta</taxon>
        <taxon>Embryophyta</taxon>
        <taxon>Tracheophyta</taxon>
        <taxon>Spermatophyta</taxon>
        <taxon>Magnoliopsida</taxon>
        <taxon>Liliopsida</taxon>
        <taxon>Poales</taxon>
        <taxon>Poaceae</taxon>
        <taxon>PACMAD clade</taxon>
        <taxon>Panicoideae</taxon>
        <taxon>Panicodae</taxon>
        <taxon>Paniceae</taxon>
        <taxon>Panicinae</taxon>
        <taxon>Panicum</taxon>
        <taxon>Panicum sect. Panicum</taxon>
    </lineage>
</organism>
<feature type="region of interest" description="Disordered" evidence="1">
    <location>
        <begin position="33"/>
        <end position="70"/>
    </location>
</feature>
<dbReference type="Proteomes" id="UP000275267">
    <property type="component" value="Unassembled WGS sequence"/>
</dbReference>